<accession>A0ABN6CIK3</accession>
<gene>
    <name evidence="2" type="ORF">Aiant_46250</name>
</gene>
<name>A0ABN6CIK3_9ACTN</name>
<dbReference type="EMBL" id="AP023356">
    <property type="protein sequence ID" value="BCJ43968.1"/>
    <property type="molecule type" value="Genomic_DNA"/>
</dbReference>
<evidence type="ECO:0000313" key="3">
    <source>
        <dbReference type="Proteomes" id="UP000676967"/>
    </source>
</evidence>
<protein>
    <submittedName>
        <fullName evidence="2">Uncharacterized protein</fullName>
    </submittedName>
</protein>
<proteinExistence type="predicted"/>
<organism evidence="2 3">
    <name type="scientific">Actinoplanes ianthinogenes</name>
    <dbReference type="NCBI Taxonomy" id="122358"/>
    <lineage>
        <taxon>Bacteria</taxon>
        <taxon>Bacillati</taxon>
        <taxon>Actinomycetota</taxon>
        <taxon>Actinomycetes</taxon>
        <taxon>Micromonosporales</taxon>
        <taxon>Micromonosporaceae</taxon>
        <taxon>Actinoplanes</taxon>
    </lineage>
</organism>
<sequence>MRLEEVRHHPVALGDHLEVLTDVSRVHIGDRATGHPDGIGTDLVESGGASGGPRGHPPIVAYRAPGAAMTPQIAVDGAGRRSPG</sequence>
<dbReference type="Proteomes" id="UP000676967">
    <property type="component" value="Chromosome"/>
</dbReference>
<keyword evidence="3" id="KW-1185">Reference proteome</keyword>
<reference evidence="2 3" key="1">
    <citation type="submission" date="2020-08" db="EMBL/GenBank/DDBJ databases">
        <title>Whole genome shotgun sequence of Actinoplanes ianthinogenes NBRC 13996.</title>
        <authorList>
            <person name="Komaki H."/>
            <person name="Tamura T."/>
        </authorList>
    </citation>
    <scope>NUCLEOTIDE SEQUENCE [LARGE SCALE GENOMIC DNA]</scope>
    <source>
        <strain evidence="2 3">NBRC 13996</strain>
    </source>
</reference>
<feature type="region of interest" description="Disordered" evidence="1">
    <location>
        <begin position="28"/>
        <end position="58"/>
    </location>
</feature>
<evidence type="ECO:0000313" key="2">
    <source>
        <dbReference type="EMBL" id="BCJ43968.1"/>
    </source>
</evidence>
<evidence type="ECO:0000256" key="1">
    <source>
        <dbReference type="SAM" id="MobiDB-lite"/>
    </source>
</evidence>